<dbReference type="EMBL" id="SJTG01000003">
    <property type="protein sequence ID" value="TCI08832.1"/>
    <property type="molecule type" value="Genomic_DNA"/>
</dbReference>
<dbReference type="Pfam" id="PF13557">
    <property type="entry name" value="Phenol_MetA_deg"/>
    <property type="match status" value="1"/>
</dbReference>
<evidence type="ECO:0000256" key="1">
    <source>
        <dbReference type="SAM" id="SignalP"/>
    </source>
</evidence>
<organism evidence="2 3">
    <name type="scientific">Dyella soli</name>
    <dbReference type="NCBI Taxonomy" id="522319"/>
    <lineage>
        <taxon>Bacteria</taxon>
        <taxon>Pseudomonadati</taxon>
        <taxon>Pseudomonadota</taxon>
        <taxon>Gammaproteobacteria</taxon>
        <taxon>Lysobacterales</taxon>
        <taxon>Rhodanobacteraceae</taxon>
        <taxon>Dyella</taxon>
    </lineage>
</organism>
<dbReference type="Proteomes" id="UP000291822">
    <property type="component" value="Unassembled WGS sequence"/>
</dbReference>
<name>A0A4R0YSD5_9GAMM</name>
<reference evidence="2 3" key="1">
    <citation type="submission" date="2019-02" db="EMBL/GenBank/DDBJ databases">
        <title>Dyella amyloliquefaciens sp. nov., isolated from forest soil.</title>
        <authorList>
            <person name="Gao Z.-H."/>
            <person name="Qiu L.-H."/>
        </authorList>
    </citation>
    <scope>NUCLEOTIDE SEQUENCE [LARGE SCALE GENOMIC DNA]</scope>
    <source>
        <strain evidence="2 3">KACC 12747</strain>
    </source>
</reference>
<comment type="caution">
    <text evidence="2">The sequence shown here is derived from an EMBL/GenBank/DDBJ whole genome shotgun (WGS) entry which is preliminary data.</text>
</comment>
<protein>
    <submittedName>
        <fullName evidence="2">Transporter</fullName>
    </submittedName>
</protein>
<keyword evidence="3" id="KW-1185">Reference proteome</keyword>
<feature type="chain" id="PRO_5020894691" evidence="1">
    <location>
        <begin position="28"/>
        <end position="307"/>
    </location>
</feature>
<evidence type="ECO:0000313" key="2">
    <source>
        <dbReference type="EMBL" id="TCI08832.1"/>
    </source>
</evidence>
<evidence type="ECO:0000313" key="3">
    <source>
        <dbReference type="Proteomes" id="UP000291822"/>
    </source>
</evidence>
<dbReference type="InterPro" id="IPR025737">
    <property type="entry name" value="FApF"/>
</dbReference>
<feature type="signal peptide" evidence="1">
    <location>
        <begin position="1"/>
        <end position="27"/>
    </location>
</feature>
<dbReference type="RefSeq" id="WP_131410640.1">
    <property type="nucleotide sequence ID" value="NZ_SJTG01000003.1"/>
</dbReference>
<dbReference type="AlphaFoldDB" id="A0A4R0YSD5"/>
<gene>
    <name evidence="2" type="ORF">EZM97_21505</name>
</gene>
<sequence length="307" mass="33200">MGRFRIVRALLQASLAGLLLHVASVSAQELEPRSYSPSPVGTNFIDVGYTRLTGDVLTDPSLPVTNVQARINTYTLAYVRTFGVAGHSASIAFGLPYVSGDLSGSVIDAPTAIHREGMADARLRLAYNLIGSPAMSVEEFARRAPAAALGVSLTISAPTGKYEPSRLVNVGTNRWSFRPEIGISRPVGNWFLEASAGVIFFTDNDNFFHGNRRSQDPVALVQFHSGYTFRPGLWIAGDVGYANGGRTSVNGVANHDRQSNMRYGLTFSAPIAVGWSAKLAFSNGLVTRVGGDYRAITFALQHRWFDR</sequence>
<accession>A0A4R0YSD5</accession>
<proteinExistence type="predicted"/>
<keyword evidence="1" id="KW-0732">Signal</keyword>